<dbReference type="InterPro" id="IPR036388">
    <property type="entry name" value="WH-like_DNA-bd_sf"/>
</dbReference>
<organism evidence="5 6">
    <name type="scientific">Nocardia asteroides NBRC 15531</name>
    <dbReference type="NCBI Taxonomy" id="1110697"/>
    <lineage>
        <taxon>Bacteria</taxon>
        <taxon>Bacillati</taxon>
        <taxon>Actinomycetota</taxon>
        <taxon>Actinomycetes</taxon>
        <taxon>Mycobacteriales</taxon>
        <taxon>Nocardiaceae</taxon>
        <taxon>Nocardia</taxon>
    </lineage>
</organism>
<keyword evidence="1" id="KW-0805">Transcription regulation</keyword>
<protein>
    <submittedName>
        <fullName evidence="5">HxlR family transcriptional regulator</fullName>
    </submittedName>
</protein>
<dbReference type="eggNOG" id="COG1733">
    <property type="taxonomic scope" value="Bacteria"/>
</dbReference>
<keyword evidence="2" id="KW-0238">DNA-binding</keyword>
<dbReference type="InterPro" id="IPR036390">
    <property type="entry name" value="WH_DNA-bd_sf"/>
</dbReference>
<evidence type="ECO:0000256" key="1">
    <source>
        <dbReference type="ARBA" id="ARBA00023015"/>
    </source>
</evidence>
<proteinExistence type="predicted"/>
<dbReference type="SUPFAM" id="SSF46785">
    <property type="entry name" value="Winged helix' DNA-binding domain"/>
    <property type="match status" value="1"/>
</dbReference>
<keyword evidence="3" id="KW-0804">Transcription</keyword>
<accession>U5EBA9</accession>
<evidence type="ECO:0000313" key="5">
    <source>
        <dbReference type="EMBL" id="GAD83691.1"/>
    </source>
</evidence>
<dbReference type="Pfam" id="PF01638">
    <property type="entry name" value="HxlR"/>
    <property type="match status" value="1"/>
</dbReference>
<evidence type="ECO:0000259" key="4">
    <source>
        <dbReference type="PROSITE" id="PS51118"/>
    </source>
</evidence>
<sequence>MPIAGGRLVRMTAAPAERAEYPPYGDFEADCPARMGVDLFGNSWLPVLVYMLRDGPLRHSDLRTAAGGISQKMLTQTLRRMEQMTLVRRHRYAEAPPRVEYELTAAGRDLLQPIYALGAWVERHGPAVTTAMYGDPPD</sequence>
<dbReference type="InterPro" id="IPR002577">
    <property type="entry name" value="HTH_HxlR"/>
</dbReference>
<dbReference type="Gene3D" id="1.10.10.10">
    <property type="entry name" value="Winged helix-like DNA-binding domain superfamily/Winged helix DNA-binding domain"/>
    <property type="match status" value="1"/>
</dbReference>
<gene>
    <name evidence="5" type="ORF">NCAST_20_02600</name>
</gene>
<dbReference type="AlphaFoldDB" id="U5EBA9"/>
<reference evidence="5 6" key="1">
    <citation type="journal article" date="2014" name="BMC Genomics">
        <title>Genome based analysis of type-I polyketide synthase and nonribosomal peptide synthetase gene clusters in seven strains of five representative Nocardia species.</title>
        <authorList>
            <person name="Komaki H."/>
            <person name="Ichikawa N."/>
            <person name="Hosoyama A."/>
            <person name="Takahashi-Nakaguchi A."/>
            <person name="Matsuzawa T."/>
            <person name="Suzuki K."/>
            <person name="Fujita N."/>
            <person name="Gonoi T."/>
        </authorList>
    </citation>
    <scope>NUCLEOTIDE SEQUENCE [LARGE SCALE GENOMIC DNA]</scope>
    <source>
        <strain evidence="5 6">NBRC 15531</strain>
    </source>
</reference>
<evidence type="ECO:0000313" key="6">
    <source>
        <dbReference type="Proteomes" id="UP000017048"/>
    </source>
</evidence>
<dbReference type="Proteomes" id="UP000017048">
    <property type="component" value="Unassembled WGS sequence"/>
</dbReference>
<evidence type="ECO:0000256" key="2">
    <source>
        <dbReference type="ARBA" id="ARBA00023125"/>
    </source>
</evidence>
<dbReference type="EMBL" id="BAFO02000020">
    <property type="protein sequence ID" value="GAD83691.1"/>
    <property type="molecule type" value="Genomic_DNA"/>
</dbReference>
<dbReference type="GO" id="GO:0003677">
    <property type="term" value="F:DNA binding"/>
    <property type="evidence" value="ECO:0007669"/>
    <property type="project" value="UniProtKB-KW"/>
</dbReference>
<name>U5EBA9_NOCAS</name>
<comment type="caution">
    <text evidence="5">The sequence shown here is derived from an EMBL/GenBank/DDBJ whole genome shotgun (WGS) entry which is preliminary data.</text>
</comment>
<dbReference type="PANTHER" id="PTHR33204:SF18">
    <property type="entry name" value="TRANSCRIPTIONAL REGULATORY PROTEIN"/>
    <property type="match status" value="1"/>
</dbReference>
<feature type="domain" description="HTH hxlR-type" evidence="4">
    <location>
        <begin position="31"/>
        <end position="129"/>
    </location>
</feature>
<dbReference type="PROSITE" id="PS51118">
    <property type="entry name" value="HTH_HXLR"/>
    <property type="match status" value="1"/>
</dbReference>
<evidence type="ECO:0000256" key="3">
    <source>
        <dbReference type="ARBA" id="ARBA00023163"/>
    </source>
</evidence>
<dbReference type="PANTHER" id="PTHR33204">
    <property type="entry name" value="TRANSCRIPTIONAL REGULATOR, MARR FAMILY"/>
    <property type="match status" value="1"/>
</dbReference>
<keyword evidence="6" id="KW-1185">Reference proteome</keyword>
<dbReference type="STRING" id="1824.SAMN05444423_101991"/>